<dbReference type="InterPro" id="IPR016195">
    <property type="entry name" value="Pol/histidinol_Pase-like"/>
</dbReference>
<feature type="domain" description="Polymerase/histidinol phosphatase N-terminal" evidence="1">
    <location>
        <begin position="3"/>
        <end position="69"/>
    </location>
</feature>
<dbReference type="Pfam" id="PF13263">
    <property type="entry name" value="PHP_C"/>
    <property type="match status" value="1"/>
</dbReference>
<dbReference type="Gene3D" id="3.20.20.140">
    <property type="entry name" value="Metal-dependent hydrolases"/>
    <property type="match status" value="1"/>
</dbReference>
<reference evidence="2 3" key="1">
    <citation type="submission" date="2017-09" db="EMBL/GenBank/DDBJ databases">
        <title>Depth-based differentiation of microbial function through sediment-hosted aquifers and enrichment of novel symbionts in the deep terrestrial subsurface.</title>
        <authorList>
            <person name="Probst A.J."/>
            <person name="Ladd B."/>
            <person name="Jarett J.K."/>
            <person name="Geller-Mcgrath D.E."/>
            <person name="Sieber C.M."/>
            <person name="Emerson J.B."/>
            <person name="Anantharaman K."/>
            <person name="Thomas B.C."/>
            <person name="Malmstrom R."/>
            <person name="Stieglmeier M."/>
            <person name="Klingl A."/>
            <person name="Woyke T."/>
            <person name="Ryan C.M."/>
            <person name="Banfield J.F."/>
        </authorList>
    </citation>
    <scope>NUCLEOTIDE SEQUENCE [LARGE SCALE GENOMIC DNA]</scope>
    <source>
        <strain evidence="2">CG18_big_fil_WC_8_21_14_2_50_37_10</strain>
    </source>
</reference>
<dbReference type="SMART" id="SM00481">
    <property type="entry name" value="POLIIIAc"/>
    <property type="match status" value="1"/>
</dbReference>
<proteinExistence type="predicted"/>
<sequence>MKCDLHCHTFYSYDSSASPKEMVDAALKKGIGCLAITDHGEIKGVKEAIEAAIGNPILIIPGIEIKSKEGDILGLNVKEIISNGLSAKETIKKIREAGGKAIIPHPFAKFRSFKGNLKEILKEADGVEVLNASIFGPSNKKALEFAQKYNLSFTAGSDAHFPDLVGRTYLEISGEGLSIERILEKIKNKEA</sequence>
<evidence type="ECO:0000259" key="1">
    <source>
        <dbReference type="SMART" id="SM00481"/>
    </source>
</evidence>
<dbReference type="GO" id="GO:0004534">
    <property type="term" value="F:5'-3' RNA exonuclease activity"/>
    <property type="evidence" value="ECO:0007669"/>
    <property type="project" value="TreeGrafter"/>
</dbReference>
<organism evidence="2 3">
    <name type="scientific">Candidatus Nealsonbacteria bacterium CG18_big_fil_WC_8_21_14_2_50_37_10</name>
    <dbReference type="NCBI Taxonomy" id="1974717"/>
    <lineage>
        <taxon>Bacteria</taxon>
        <taxon>Candidatus Nealsoniibacteriota</taxon>
    </lineage>
</organism>
<dbReference type="SUPFAM" id="SSF89550">
    <property type="entry name" value="PHP domain-like"/>
    <property type="match status" value="1"/>
</dbReference>
<dbReference type="InterPro" id="IPR003141">
    <property type="entry name" value="Pol/His_phosphatase_N"/>
</dbReference>
<evidence type="ECO:0000313" key="3">
    <source>
        <dbReference type="Proteomes" id="UP000230778"/>
    </source>
</evidence>
<evidence type="ECO:0000313" key="2">
    <source>
        <dbReference type="EMBL" id="PIQ06350.1"/>
    </source>
</evidence>
<protein>
    <recommendedName>
        <fullName evidence="1">Polymerase/histidinol phosphatase N-terminal domain-containing protein</fullName>
    </recommendedName>
</protein>
<dbReference type="InterPro" id="IPR004013">
    <property type="entry name" value="PHP_dom"/>
</dbReference>
<name>A0A2H0FKB9_9BACT</name>
<dbReference type="Pfam" id="PF02811">
    <property type="entry name" value="PHP"/>
    <property type="match status" value="1"/>
</dbReference>
<dbReference type="PANTHER" id="PTHR42924">
    <property type="entry name" value="EXONUCLEASE"/>
    <property type="match status" value="1"/>
</dbReference>
<accession>A0A2H0FKB9</accession>
<dbReference type="EMBL" id="PCUC01000110">
    <property type="protein sequence ID" value="PIQ06350.1"/>
    <property type="molecule type" value="Genomic_DNA"/>
</dbReference>
<dbReference type="CDD" id="cd07438">
    <property type="entry name" value="PHP_HisPPase_AMP"/>
    <property type="match status" value="1"/>
</dbReference>
<dbReference type="InterPro" id="IPR052018">
    <property type="entry name" value="PHP_domain"/>
</dbReference>
<dbReference type="PANTHER" id="PTHR42924:SF3">
    <property type="entry name" value="POLYMERASE_HISTIDINOL PHOSPHATASE N-TERMINAL DOMAIN-CONTAINING PROTEIN"/>
    <property type="match status" value="1"/>
</dbReference>
<gene>
    <name evidence="2" type="ORF">COW72_01980</name>
</gene>
<dbReference type="AlphaFoldDB" id="A0A2H0FKB9"/>
<dbReference type="GO" id="GO:0035312">
    <property type="term" value="F:5'-3' DNA exonuclease activity"/>
    <property type="evidence" value="ECO:0007669"/>
    <property type="project" value="TreeGrafter"/>
</dbReference>
<dbReference type="Proteomes" id="UP000230778">
    <property type="component" value="Unassembled WGS sequence"/>
</dbReference>
<feature type="non-terminal residue" evidence="2">
    <location>
        <position position="191"/>
    </location>
</feature>
<comment type="caution">
    <text evidence="2">The sequence shown here is derived from an EMBL/GenBank/DDBJ whole genome shotgun (WGS) entry which is preliminary data.</text>
</comment>